<reference evidence="1 2" key="1">
    <citation type="journal article" date="2018" name="Front. Plant Sci.">
        <title>Red Clover (Trifolium pratense) and Zigzag Clover (T. medium) - A Picture of Genomic Similarities and Differences.</title>
        <authorList>
            <person name="Dluhosova J."/>
            <person name="Istvanek J."/>
            <person name="Nedelnik J."/>
            <person name="Repkova J."/>
        </authorList>
    </citation>
    <scope>NUCLEOTIDE SEQUENCE [LARGE SCALE GENOMIC DNA]</scope>
    <source>
        <strain evidence="2">cv. 10/8</strain>
        <tissue evidence="1">Leaf</tissue>
    </source>
</reference>
<keyword evidence="2" id="KW-1185">Reference proteome</keyword>
<evidence type="ECO:0000313" key="2">
    <source>
        <dbReference type="Proteomes" id="UP000265520"/>
    </source>
</evidence>
<feature type="non-terminal residue" evidence="1">
    <location>
        <position position="48"/>
    </location>
</feature>
<accession>A0A392W3U0</accession>
<sequence>MTLYFRPLTLEGGLRILGRSLVGGRNESLLGDPEDAISDWFSEGVSKK</sequence>
<organism evidence="1 2">
    <name type="scientific">Trifolium medium</name>
    <dbReference type="NCBI Taxonomy" id="97028"/>
    <lineage>
        <taxon>Eukaryota</taxon>
        <taxon>Viridiplantae</taxon>
        <taxon>Streptophyta</taxon>
        <taxon>Embryophyta</taxon>
        <taxon>Tracheophyta</taxon>
        <taxon>Spermatophyta</taxon>
        <taxon>Magnoliopsida</taxon>
        <taxon>eudicotyledons</taxon>
        <taxon>Gunneridae</taxon>
        <taxon>Pentapetalae</taxon>
        <taxon>rosids</taxon>
        <taxon>fabids</taxon>
        <taxon>Fabales</taxon>
        <taxon>Fabaceae</taxon>
        <taxon>Papilionoideae</taxon>
        <taxon>50 kb inversion clade</taxon>
        <taxon>NPAAA clade</taxon>
        <taxon>Hologalegina</taxon>
        <taxon>IRL clade</taxon>
        <taxon>Trifolieae</taxon>
        <taxon>Trifolium</taxon>
    </lineage>
</organism>
<dbReference type="EMBL" id="LXQA011341145">
    <property type="protein sequence ID" value="MCI93861.1"/>
    <property type="molecule type" value="Genomic_DNA"/>
</dbReference>
<evidence type="ECO:0000313" key="1">
    <source>
        <dbReference type="EMBL" id="MCI93861.1"/>
    </source>
</evidence>
<name>A0A392W3U0_9FABA</name>
<dbReference type="AlphaFoldDB" id="A0A392W3U0"/>
<protein>
    <submittedName>
        <fullName evidence="1">Uncharacterized protein</fullName>
    </submittedName>
</protein>
<proteinExistence type="predicted"/>
<dbReference type="Proteomes" id="UP000265520">
    <property type="component" value="Unassembled WGS sequence"/>
</dbReference>
<comment type="caution">
    <text evidence="1">The sequence shown here is derived from an EMBL/GenBank/DDBJ whole genome shotgun (WGS) entry which is preliminary data.</text>
</comment>